<dbReference type="InterPro" id="IPR017452">
    <property type="entry name" value="GPCR_Rhodpsn_7TM"/>
</dbReference>
<dbReference type="GO" id="GO:0005886">
    <property type="term" value="C:plasma membrane"/>
    <property type="evidence" value="ECO:0007669"/>
    <property type="project" value="UniProtKB-SubCell"/>
</dbReference>
<feature type="region of interest" description="Disordered" evidence="13">
    <location>
        <begin position="349"/>
        <end position="389"/>
    </location>
</feature>
<accession>A0AAW0P7G8</accession>
<protein>
    <recommendedName>
        <fullName evidence="16">G-protein coupled receptors family 1 profile domain-containing protein</fullName>
    </recommendedName>
</protein>
<evidence type="ECO:0000256" key="1">
    <source>
        <dbReference type="ARBA" id="ARBA00004651"/>
    </source>
</evidence>
<evidence type="ECO:0000313" key="17">
    <source>
        <dbReference type="EMBL" id="KAK7916054.1"/>
    </source>
</evidence>
<evidence type="ECO:0000256" key="5">
    <source>
        <dbReference type="ARBA" id="ARBA00023040"/>
    </source>
</evidence>
<dbReference type="AlphaFoldDB" id="A0AAW0P7G8"/>
<dbReference type="PRINTS" id="PR01430">
    <property type="entry name" value="PROTEASEAR4"/>
</dbReference>
<keyword evidence="3 12" id="KW-0812">Transmembrane</keyword>
<evidence type="ECO:0000256" key="4">
    <source>
        <dbReference type="ARBA" id="ARBA00022989"/>
    </source>
</evidence>
<dbReference type="PROSITE" id="PS50262">
    <property type="entry name" value="G_PROTEIN_RECEP_F1_2"/>
    <property type="match status" value="1"/>
</dbReference>
<dbReference type="GO" id="GO:0015057">
    <property type="term" value="F:thrombin-activated receptor activity"/>
    <property type="evidence" value="ECO:0007669"/>
    <property type="project" value="InterPro"/>
</dbReference>
<feature type="compositionally biased region" description="Polar residues" evidence="13">
    <location>
        <begin position="352"/>
        <end position="389"/>
    </location>
</feature>
<reference evidence="18" key="1">
    <citation type="submission" date="2024-04" db="EMBL/GenBank/DDBJ databases">
        <title>Salinicola lusitanus LLJ914,a marine bacterium isolated from the Okinawa Trough.</title>
        <authorList>
            <person name="Li J."/>
        </authorList>
    </citation>
    <scope>NUCLEOTIDE SEQUENCE [LARGE SCALE GENOMIC DNA]</scope>
</reference>
<evidence type="ECO:0000256" key="3">
    <source>
        <dbReference type="ARBA" id="ARBA00022692"/>
    </source>
</evidence>
<dbReference type="PANTHER" id="PTHR24232">
    <property type="entry name" value="G-PROTEIN COUPLED RECEPTOR"/>
    <property type="match status" value="1"/>
</dbReference>
<dbReference type="GO" id="GO:0007596">
    <property type="term" value="P:blood coagulation"/>
    <property type="evidence" value="ECO:0007669"/>
    <property type="project" value="InterPro"/>
</dbReference>
<feature type="transmembrane region" description="Helical" evidence="14">
    <location>
        <begin position="138"/>
        <end position="159"/>
    </location>
</feature>
<dbReference type="InterPro" id="IPR003912">
    <property type="entry name" value="Protea_act_rcpt"/>
</dbReference>
<feature type="transmembrane region" description="Helical" evidence="14">
    <location>
        <begin position="63"/>
        <end position="89"/>
    </location>
</feature>
<keyword evidence="5 12" id="KW-0297">G-protein coupled receptor</keyword>
<gene>
    <name evidence="17" type="ORF">WMY93_011815</name>
</gene>
<keyword evidence="6 14" id="KW-0472">Membrane</keyword>
<feature type="chain" id="PRO_5043384909" description="G-protein coupled receptors family 1 profile domain-containing protein" evidence="15">
    <location>
        <begin position="22"/>
        <end position="389"/>
    </location>
</feature>
<dbReference type="Pfam" id="PF00001">
    <property type="entry name" value="7tm_1"/>
    <property type="match status" value="1"/>
</dbReference>
<dbReference type="PRINTS" id="PR01428">
    <property type="entry name" value="PROTEASEAR"/>
</dbReference>
<keyword evidence="4 14" id="KW-1133">Transmembrane helix</keyword>
<dbReference type="InterPro" id="IPR003944">
    <property type="entry name" value="Prot_act_rcpt_4"/>
</dbReference>
<evidence type="ECO:0000256" key="11">
    <source>
        <dbReference type="PIRSR" id="PIRSR603912-52"/>
    </source>
</evidence>
<feature type="transmembrane region" description="Helical" evidence="14">
    <location>
        <begin position="271"/>
        <end position="295"/>
    </location>
</feature>
<dbReference type="Gene3D" id="1.20.1070.10">
    <property type="entry name" value="Rhodopsin 7-helix transmembrane proteins"/>
    <property type="match status" value="1"/>
</dbReference>
<dbReference type="SUPFAM" id="SSF81321">
    <property type="entry name" value="Family A G protein-coupled receptor-like"/>
    <property type="match status" value="1"/>
</dbReference>
<evidence type="ECO:0000256" key="2">
    <source>
        <dbReference type="ARBA" id="ARBA00022475"/>
    </source>
</evidence>
<keyword evidence="2" id="KW-1003">Cell membrane</keyword>
<keyword evidence="10 12" id="KW-0807">Transducer</keyword>
<organism evidence="17 18">
    <name type="scientific">Mugilogobius chulae</name>
    <name type="common">yellowstripe goby</name>
    <dbReference type="NCBI Taxonomy" id="88201"/>
    <lineage>
        <taxon>Eukaryota</taxon>
        <taxon>Metazoa</taxon>
        <taxon>Chordata</taxon>
        <taxon>Craniata</taxon>
        <taxon>Vertebrata</taxon>
        <taxon>Euteleostomi</taxon>
        <taxon>Actinopterygii</taxon>
        <taxon>Neopterygii</taxon>
        <taxon>Teleostei</taxon>
        <taxon>Neoteleostei</taxon>
        <taxon>Acanthomorphata</taxon>
        <taxon>Gobiaria</taxon>
        <taxon>Gobiiformes</taxon>
        <taxon>Gobioidei</taxon>
        <taxon>Gobiidae</taxon>
        <taxon>Gobionellinae</taxon>
        <taxon>Mugilogobius</taxon>
    </lineage>
</organism>
<evidence type="ECO:0000313" key="18">
    <source>
        <dbReference type="Proteomes" id="UP001460270"/>
    </source>
</evidence>
<dbReference type="PRINTS" id="PR00237">
    <property type="entry name" value="GPCRRHODOPSN"/>
</dbReference>
<sequence>MKPVWWTLGLVLGLVLDLVCGEDPPDDCSSMTVRLRTFRIITSPCNFTTLRESQLHAVQSWSLVLLLPLVQIVVLVLALPANLLALWILLFRSKRMPSTVLLINLTVCDLLLLLALPFRAVYHFSGNDWRLGEPLCRLVVALFYGNMYGSVLCLAFIAVDRYVALVHPFGAKVLRSRRTSLLMVMAVWLVVAVAMLPLLLMKQTFNLDEPRITMCHDALPQSELETFFRPYFLCLFCVCFAVPLFTLLFCHGAILRSLMRQGERYGHAIRATVLVLTVFIVCFVPSNILLLLSLWDEGEEAEPDRHGPYMLSLALSAINTVLDPFIYYYISSDFRDKALSALCCRSEHTAADRSSSGQKTSSERQSSSENRTKLSLLSRSQPTNQSTDV</sequence>
<dbReference type="PANTHER" id="PTHR24232:SF22">
    <property type="entry name" value="PROTEINASE-ACTIVATED RECEPTOR 4"/>
    <property type="match status" value="1"/>
</dbReference>
<evidence type="ECO:0000256" key="7">
    <source>
        <dbReference type="ARBA" id="ARBA00023157"/>
    </source>
</evidence>
<evidence type="ECO:0000256" key="14">
    <source>
        <dbReference type="SAM" id="Phobius"/>
    </source>
</evidence>
<evidence type="ECO:0000256" key="8">
    <source>
        <dbReference type="ARBA" id="ARBA00023170"/>
    </source>
</evidence>
<feature type="transmembrane region" description="Helical" evidence="14">
    <location>
        <begin position="230"/>
        <end position="250"/>
    </location>
</feature>
<keyword evidence="9" id="KW-0325">Glycoprotein</keyword>
<evidence type="ECO:0000256" key="10">
    <source>
        <dbReference type="ARBA" id="ARBA00023224"/>
    </source>
</evidence>
<dbReference type="FunFam" id="1.20.1070.10:FF:000040">
    <property type="entry name" value="Coagulation factor 2 (thrombin) receptor"/>
    <property type="match status" value="1"/>
</dbReference>
<keyword evidence="15" id="KW-0732">Signal</keyword>
<dbReference type="GO" id="GO:0035025">
    <property type="term" value="P:positive regulation of Rho protein signal transduction"/>
    <property type="evidence" value="ECO:0007669"/>
    <property type="project" value="TreeGrafter"/>
</dbReference>
<evidence type="ECO:0000256" key="6">
    <source>
        <dbReference type="ARBA" id="ARBA00023136"/>
    </source>
</evidence>
<name>A0AAW0P7G8_9GOBI</name>
<keyword evidence="18" id="KW-1185">Reference proteome</keyword>
<comment type="similarity">
    <text evidence="12">Belongs to the G-protein coupled receptor 1 family.</text>
</comment>
<feature type="disulfide bond" evidence="11">
    <location>
        <begin position="136"/>
        <end position="215"/>
    </location>
</feature>
<dbReference type="InterPro" id="IPR000276">
    <property type="entry name" value="GPCR_Rhodpsn"/>
</dbReference>
<evidence type="ECO:0000256" key="13">
    <source>
        <dbReference type="SAM" id="MobiDB-lite"/>
    </source>
</evidence>
<feature type="transmembrane region" description="Helical" evidence="14">
    <location>
        <begin position="180"/>
        <end position="200"/>
    </location>
</feature>
<dbReference type="Proteomes" id="UP001460270">
    <property type="component" value="Unassembled WGS sequence"/>
</dbReference>
<dbReference type="EMBL" id="JBBPFD010000008">
    <property type="protein sequence ID" value="KAK7916054.1"/>
    <property type="molecule type" value="Genomic_DNA"/>
</dbReference>
<evidence type="ECO:0000256" key="15">
    <source>
        <dbReference type="SAM" id="SignalP"/>
    </source>
</evidence>
<evidence type="ECO:0000256" key="12">
    <source>
        <dbReference type="RuleBase" id="RU000688"/>
    </source>
</evidence>
<keyword evidence="8 12" id="KW-0675">Receptor</keyword>
<dbReference type="PROSITE" id="PS00237">
    <property type="entry name" value="G_PROTEIN_RECEP_F1_1"/>
    <property type="match status" value="1"/>
</dbReference>
<dbReference type="GO" id="GO:0007200">
    <property type="term" value="P:phospholipase C-activating G protein-coupled receptor signaling pathway"/>
    <property type="evidence" value="ECO:0007669"/>
    <property type="project" value="TreeGrafter"/>
</dbReference>
<feature type="transmembrane region" description="Helical" evidence="14">
    <location>
        <begin position="307"/>
        <end position="330"/>
    </location>
</feature>
<proteinExistence type="inferred from homology"/>
<evidence type="ECO:0000259" key="16">
    <source>
        <dbReference type="PROSITE" id="PS50262"/>
    </source>
</evidence>
<feature type="transmembrane region" description="Helical" evidence="14">
    <location>
        <begin position="101"/>
        <end position="118"/>
    </location>
</feature>
<comment type="subcellular location">
    <subcellularLocation>
        <location evidence="1">Cell membrane</location>
        <topology evidence="1">Multi-pass membrane protein</topology>
    </subcellularLocation>
</comment>
<feature type="domain" description="G-protein coupled receptors family 1 profile" evidence="16">
    <location>
        <begin position="81"/>
        <end position="327"/>
    </location>
</feature>
<feature type="signal peptide" evidence="15">
    <location>
        <begin position="1"/>
        <end position="21"/>
    </location>
</feature>
<evidence type="ECO:0000256" key="9">
    <source>
        <dbReference type="ARBA" id="ARBA00023180"/>
    </source>
</evidence>
<comment type="caution">
    <text evidence="17">The sequence shown here is derived from an EMBL/GenBank/DDBJ whole genome shotgun (WGS) entry which is preliminary data.</text>
</comment>
<keyword evidence="7 11" id="KW-1015">Disulfide bond</keyword>